<dbReference type="AlphaFoldDB" id="A0A8B6BGY0"/>
<proteinExistence type="predicted"/>
<evidence type="ECO:0000313" key="2">
    <source>
        <dbReference type="Proteomes" id="UP000596742"/>
    </source>
</evidence>
<keyword evidence="2" id="KW-1185">Reference proteome</keyword>
<feature type="non-terminal residue" evidence="1">
    <location>
        <position position="1"/>
    </location>
</feature>
<name>A0A8B6BGY0_MYTGA</name>
<accession>A0A8B6BGY0</accession>
<sequence length="99" mass="11563">ILPIVLVVKIIFWTTYCYFRSQRCRSTRDDRNILVTPHTPTIDRRPVHGHAVNAVDGMENPCYFLQPEVYHNVARSVSTPVPSYEQATKTPYYREHTNN</sequence>
<comment type="caution">
    <text evidence="1">The sequence shown here is derived from an EMBL/GenBank/DDBJ whole genome shotgun (WGS) entry which is preliminary data.</text>
</comment>
<reference evidence="1" key="1">
    <citation type="submission" date="2018-11" db="EMBL/GenBank/DDBJ databases">
        <authorList>
            <person name="Alioto T."/>
            <person name="Alioto T."/>
        </authorList>
    </citation>
    <scope>NUCLEOTIDE SEQUENCE</scope>
</reference>
<protein>
    <submittedName>
        <fullName evidence="1">Uncharacterized protein</fullName>
    </submittedName>
</protein>
<dbReference type="Proteomes" id="UP000596742">
    <property type="component" value="Unassembled WGS sequence"/>
</dbReference>
<gene>
    <name evidence="1" type="ORF">MGAL_10B077661</name>
</gene>
<dbReference type="EMBL" id="UYJE01000146">
    <property type="protein sequence ID" value="VDH90564.1"/>
    <property type="molecule type" value="Genomic_DNA"/>
</dbReference>
<evidence type="ECO:0000313" key="1">
    <source>
        <dbReference type="EMBL" id="VDH90564.1"/>
    </source>
</evidence>
<organism evidence="1 2">
    <name type="scientific">Mytilus galloprovincialis</name>
    <name type="common">Mediterranean mussel</name>
    <dbReference type="NCBI Taxonomy" id="29158"/>
    <lineage>
        <taxon>Eukaryota</taxon>
        <taxon>Metazoa</taxon>
        <taxon>Spiralia</taxon>
        <taxon>Lophotrochozoa</taxon>
        <taxon>Mollusca</taxon>
        <taxon>Bivalvia</taxon>
        <taxon>Autobranchia</taxon>
        <taxon>Pteriomorphia</taxon>
        <taxon>Mytilida</taxon>
        <taxon>Mytiloidea</taxon>
        <taxon>Mytilidae</taxon>
        <taxon>Mytilinae</taxon>
        <taxon>Mytilus</taxon>
    </lineage>
</organism>